<dbReference type="GO" id="GO:0016114">
    <property type="term" value="P:terpenoid biosynthetic process"/>
    <property type="evidence" value="ECO:0007669"/>
    <property type="project" value="InterPro"/>
</dbReference>
<feature type="domain" description="Terpene synthase metal-binding" evidence="3">
    <location>
        <begin position="126"/>
        <end position="248"/>
    </location>
</feature>
<proteinExistence type="predicted"/>
<dbReference type="SFLD" id="SFLDS00005">
    <property type="entry name" value="Isoprenoid_Synthase_Type_I"/>
    <property type="match status" value="1"/>
</dbReference>
<keyword evidence="2" id="KW-0460">Magnesium</keyword>
<dbReference type="InterPro" id="IPR054722">
    <property type="entry name" value="PolX-like_BBD"/>
</dbReference>
<comment type="caution">
    <text evidence="5">The sequence shown here is derived from an EMBL/GenBank/DDBJ whole genome shotgun (WGS) entry which is preliminary data.</text>
</comment>
<dbReference type="Pfam" id="PF03936">
    <property type="entry name" value="Terpene_synth_C"/>
    <property type="match status" value="2"/>
</dbReference>
<organism evidence="5 6">
    <name type="scientific">Actinidia rufa</name>
    <dbReference type="NCBI Taxonomy" id="165716"/>
    <lineage>
        <taxon>Eukaryota</taxon>
        <taxon>Viridiplantae</taxon>
        <taxon>Streptophyta</taxon>
        <taxon>Embryophyta</taxon>
        <taxon>Tracheophyta</taxon>
        <taxon>Spermatophyta</taxon>
        <taxon>Magnoliopsida</taxon>
        <taxon>eudicotyledons</taxon>
        <taxon>Gunneridae</taxon>
        <taxon>Pentapetalae</taxon>
        <taxon>asterids</taxon>
        <taxon>Ericales</taxon>
        <taxon>Actinidiaceae</taxon>
        <taxon>Actinidia</taxon>
    </lineage>
</organism>
<evidence type="ECO:0000259" key="3">
    <source>
        <dbReference type="Pfam" id="PF03936"/>
    </source>
</evidence>
<dbReference type="EMBL" id="BJWL01000281">
    <property type="protein sequence ID" value="GFS37413.1"/>
    <property type="molecule type" value="Genomic_DNA"/>
</dbReference>
<evidence type="ECO:0000256" key="1">
    <source>
        <dbReference type="ARBA" id="ARBA00022723"/>
    </source>
</evidence>
<feature type="domain" description="Terpene synthase metal-binding" evidence="3">
    <location>
        <begin position="1"/>
        <end position="101"/>
    </location>
</feature>
<keyword evidence="6" id="KW-1185">Reference proteome</keyword>
<dbReference type="Gene3D" id="1.10.600.10">
    <property type="entry name" value="Farnesyl Diphosphate Synthase"/>
    <property type="match status" value="1"/>
</dbReference>
<dbReference type="GO" id="GO:0000287">
    <property type="term" value="F:magnesium ion binding"/>
    <property type="evidence" value="ECO:0007669"/>
    <property type="project" value="InterPro"/>
</dbReference>
<evidence type="ECO:0000256" key="2">
    <source>
        <dbReference type="ARBA" id="ARBA00022842"/>
    </source>
</evidence>
<dbReference type="Proteomes" id="UP000585474">
    <property type="component" value="Unassembled WGS sequence"/>
</dbReference>
<protein>
    <submittedName>
        <fullName evidence="5">Terpenoid cyclases/Protein prenyltransferases superfamily protein</fullName>
    </submittedName>
</protein>
<evidence type="ECO:0000313" key="5">
    <source>
        <dbReference type="EMBL" id="GFS37413.1"/>
    </source>
</evidence>
<sequence length="511" mass="57685">MENILWTIGTYFKPQMSYLRKDITIVISLITIIDDVYDVYGTLDELERFTNAVERWDLREMEHLPDYMKMCFLALFNSINEMGYDTLKKQGVHIIPFLQNMILLGGLKSFIINCGGAEMFWLRGSTWADLCKSHLEAKWYNSRYTPSFEEYMNNARISISASVVSAHAYVLCTSLISYEGLKCVEKYPNLIRCLATISRLADDLGTSTDEMKRGDIPKSIQCYMHETGVSEEDARKHMKYLIGEEWKKMNEARVEDGPHFSRAFIGVAENLTRMAQCMYQYGDGYAAQAHLDEPKAHLDESKSSSQAQVRLEFIWSVHVKEGHIKRDCPKYKAHDQSSDTAATTVMDVDVDEDEIDVLLTASEDGKSDWVLDSGSAYHLCRDKEVFFAYAPCEGRIWMANNTSSRVVGRGSVQFYMADEKSVTLTEGELLSDMGPVVLARRIDKGSNRCIELWAQERRDEAMTTHKVTNFAVHPGGECGAPKWGGAGHLGEKVQALQYGGAYTSLGSGVVF</sequence>
<dbReference type="InterPro" id="IPR005630">
    <property type="entry name" value="Terpene_synthase_metal-bd"/>
</dbReference>
<feature type="domain" description="Retrovirus-related Pol polyprotein from transposon TNT 1-94-like beta-barrel" evidence="4">
    <location>
        <begin position="369"/>
        <end position="425"/>
    </location>
</feature>
<dbReference type="PANTHER" id="PTHR31225:SF9">
    <property type="entry name" value="TERPENE SYNTHASE 10"/>
    <property type="match status" value="1"/>
</dbReference>
<evidence type="ECO:0000259" key="4">
    <source>
        <dbReference type="Pfam" id="PF22936"/>
    </source>
</evidence>
<dbReference type="PANTHER" id="PTHR31225">
    <property type="entry name" value="OS04G0344100 PROTEIN-RELATED"/>
    <property type="match status" value="1"/>
</dbReference>
<name>A0A7J0DL65_9ERIC</name>
<dbReference type="InterPro" id="IPR050148">
    <property type="entry name" value="Terpene_synthase-like"/>
</dbReference>
<dbReference type="GO" id="GO:0010333">
    <property type="term" value="F:terpene synthase activity"/>
    <property type="evidence" value="ECO:0007669"/>
    <property type="project" value="InterPro"/>
</dbReference>
<dbReference type="OrthoDB" id="1936865at2759"/>
<dbReference type="SUPFAM" id="SSF48576">
    <property type="entry name" value="Terpenoid synthases"/>
    <property type="match status" value="1"/>
</dbReference>
<reference evidence="6" key="1">
    <citation type="submission" date="2019-07" db="EMBL/GenBank/DDBJ databases">
        <title>De Novo Assembly of kiwifruit Actinidia rufa.</title>
        <authorList>
            <person name="Sugita-Konishi S."/>
            <person name="Sato K."/>
            <person name="Mori E."/>
            <person name="Abe Y."/>
            <person name="Kisaki G."/>
            <person name="Hamano K."/>
            <person name="Suezawa K."/>
            <person name="Otani M."/>
            <person name="Fukuda T."/>
            <person name="Manabe T."/>
            <person name="Gomi K."/>
            <person name="Tabuchi M."/>
            <person name="Akimitsu K."/>
            <person name="Kataoka I."/>
        </authorList>
    </citation>
    <scope>NUCLEOTIDE SEQUENCE [LARGE SCALE GENOMIC DNA]</scope>
    <source>
        <strain evidence="6">cv. Fuchu</strain>
    </source>
</reference>
<accession>A0A7J0DL65</accession>
<dbReference type="InterPro" id="IPR008949">
    <property type="entry name" value="Isoprenoid_synthase_dom_sf"/>
</dbReference>
<gene>
    <name evidence="5" type="ORF">Acr_00g0051860</name>
</gene>
<evidence type="ECO:0000313" key="6">
    <source>
        <dbReference type="Proteomes" id="UP000585474"/>
    </source>
</evidence>
<keyword evidence="1" id="KW-0479">Metal-binding</keyword>
<dbReference type="SFLD" id="SFLDG01019">
    <property type="entry name" value="Terpene_Cyclase_Like_1_C_Termi"/>
    <property type="match status" value="1"/>
</dbReference>
<keyword evidence="5" id="KW-0808">Transferase</keyword>
<dbReference type="Pfam" id="PF22936">
    <property type="entry name" value="Pol_BBD"/>
    <property type="match status" value="1"/>
</dbReference>
<dbReference type="InterPro" id="IPR034741">
    <property type="entry name" value="Terpene_cyclase-like_1_C"/>
</dbReference>
<dbReference type="GO" id="GO:0016740">
    <property type="term" value="F:transferase activity"/>
    <property type="evidence" value="ECO:0007669"/>
    <property type="project" value="UniProtKB-KW"/>
</dbReference>
<dbReference type="AlphaFoldDB" id="A0A7J0DL65"/>